<organism evidence="1 2">
    <name type="scientific">Pedobacter yonginense</name>
    <dbReference type="NCBI Taxonomy" id="651869"/>
    <lineage>
        <taxon>Bacteria</taxon>
        <taxon>Pseudomonadati</taxon>
        <taxon>Bacteroidota</taxon>
        <taxon>Sphingobacteriia</taxon>
        <taxon>Sphingobacteriales</taxon>
        <taxon>Sphingobacteriaceae</taxon>
        <taxon>Pedobacter</taxon>
    </lineage>
</organism>
<name>A0A317EQD9_9SPHI</name>
<dbReference type="Proteomes" id="UP000245379">
    <property type="component" value="Unassembled WGS sequence"/>
</dbReference>
<gene>
    <name evidence="1" type="ORF">DHW03_01660</name>
</gene>
<dbReference type="AlphaFoldDB" id="A0A317EQD9"/>
<evidence type="ECO:0000313" key="1">
    <source>
        <dbReference type="EMBL" id="PWS28585.1"/>
    </source>
</evidence>
<evidence type="ECO:0000313" key="2">
    <source>
        <dbReference type="Proteomes" id="UP000245379"/>
    </source>
</evidence>
<proteinExistence type="predicted"/>
<sequence length="104" mass="12164">MGILSQEFIYQSLQSRNYPLVIMELSERGNIIDQDLSVTYAIDIFLDQFFLEVESADNFDDSEILQDLDLLFLTHITDGKYKLKDKYVIRLIPLMVNRTPQSQL</sequence>
<accession>A0A317EQD9</accession>
<protein>
    <submittedName>
        <fullName evidence="1">Uncharacterized protein</fullName>
    </submittedName>
</protein>
<dbReference type="EMBL" id="QGNZ01000001">
    <property type="protein sequence ID" value="PWS28585.1"/>
    <property type="molecule type" value="Genomic_DNA"/>
</dbReference>
<keyword evidence="2" id="KW-1185">Reference proteome</keyword>
<reference evidence="1 2" key="1">
    <citation type="submission" date="2018-05" db="EMBL/GenBank/DDBJ databases">
        <title>Pedobacter paludis sp. nov., isolated from wetland soil.</title>
        <authorList>
            <person name="Zhang Y."/>
            <person name="Wang G."/>
        </authorList>
    </citation>
    <scope>NUCLEOTIDE SEQUENCE [LARGE SCALE GENOMIC DNA]</scope>
    <source>
        <strain evidence="1 2">KCTC22721</strain>
    </source>
</reference>
<comment type="caution">
    <text evidence="1">The sequence shown here is derived from an EMBL/GenBank/DDBJ whole genome shotgun (WGS) entry which is preliminary data.</text>
</comment>